<dbReference type="GO" id="GO:0005576">
    <property type="term" value="C:extracellular region"/>
    <property type="evidence" value="ECO:0007669"/>
    <property type="project" value="UniProtKB-SubCell"/>
</dbReference>
<evidence type="ECO:0000256" key="2">
    <source>
        <dbReference type="ARBA" id="ARBA00008098"/>
    </source>
</evidence>
<evidence type="ECO:0000313" key="8">
    <source>
        <dbReference type="Proteomes" id="UP000075880"/>
    </source>
</evidence>
<dbReference type="InterPro" id="IPR052295">
    <property type="entry name" value="Odorant-binding_protein"/>
</dbReference>
<protein>
    <recommendedName>
        <fullName evidence="6">OBP47-like domain-containing protein</fullName>
    </recommendedName>
</protein>
<reference evidence="7" key="1">
    <citation type="submission" date="2024-04" db="UniProtKB">
        <authorList>
            <consortium name="EnsemblMetazoa"/>
        </authorList>
    </citation>
    <scope>IDENTIFICATION</scope>
    <source>
        <strain evidence="7">EBRO</strain>
    </source>
</reference>
<evidence type="ECO:0000256" key="5">
    <source>
        <dbReference type="ARBA" id="ARBA00023157"/>
    </source>
</evidence>
<dbReference type="PANTHER" id="PTHR21066:SF3">
    <property type="entry name" value="IP02236P"/>
    <property type="match status" value="1"/>
</dbReference>
<keyword evidence="8" id="KW-1185">Reference proteome</keyword>
<organism evidence="7 8">
    <name type="scientific">Anopheles atroparvus</name>
    <name type="common">European mosquito</name>
    <dbReference type="NCBI Taxonomy" id="41427"/>
    <lineage>
        <taxon>Eukaryota</taxon>
        <taxon>Metazoa</taxon>
        <taxon>Ecdysozoa</taxon>
        <taxon>Arthropoda</taxon>
        <taxon>Hexapoda</taxon>
        <taxon>Insecta</taxon>
        <taxon>Pterygota</taxon>
        <taxon>Neoptera</taxon>
        <taxon>Endopterygota</taxon>
        <taxon>Diptera</taxon>
        <taxon>Nematocera</taxon>
        <taxon>Culicoidea</taxon>
        <taxon>Culicidae</taxon>
        <taxon>Anophelinae</taxon>
        <taxon>Anopheles</taxon>
    </lineage>
</organism>
<evidence type="ECO:0000256" key="1">
    <source>
        <dbReference type="ARBA" id="ARBA00004613"/>
    </source>
</evidence>
<evidence type="ECO:0000256" key="3">
    <source>
        <dbReference type="ARBA" id="ARBA00022448"/>
    </source>
</evidence>
<dbReference type="EnsemblMetazoa" id="ENSAATROPT009462">
    <property type="protein sequence ID" value="ENSAATROPP008560"/>
    <property type="gene ID" value="ENSAATROPG007705"/>
</dbReference>
<comment type="similarity">
    <text evidence="2">Belongs to the PBP/GOBP family.</text>
</comment>
<feature type="domain" description="OBP47-like" evidence="6">
    <location>
        <begin position="32"/>
        <end position="129"/>
    </location>
</feature>
<dbReference type="Proteomes" id="UP000075880">
    <property type="component" value="Unassembled WGS sequence"/>
</dbReference>
<dbReference type="AlphaFoldDB" id="A0AAG5DCI3"/>
<proteinExistence type="inferred from homology"/>
<keyword evidence="3" id="KW-0813">Transport</keyword>
<name>A0AAG5DCI3_ANOAO</name>
<keyword evidence="5" id="KW-1015">Disulfide bond</keyword>
<accession>A0AAG5DCI3</accession>
<dbReference type="InterPro" id="IPR054577">
    <property type="entry name" value="OBP47-like_dom"/>
</dbReference>
<dbReference type="Pfam" id="PF22651">
    <property type="entry name" value="OBP47_like"/>
    <property type="match status" value="1"/>
</dbReference>
<comment type="subcellular location">
    <subcellularLocation>
        <location evidence="1">Secreted</location>
    </subcellularLocation>
</comment>
<dbReference type="Gene3D" id="1.10.238.270">
    <property type="match status" value="1"/>
</dbReference>
<evidence type="ECO:0000256" key="4">
    <source>
        <dbReference type="ARBA" id="ARBA00022525"/>
    </source>
</evidence>
<dbReference type="PANTHER" id="PTHR21066">
    <property type="entry name" value="ODORANT-BINDING PROTEIN 59A-RELATED"/>
    <property type="match status" value="1"/>
</dbReference>
<evidence type="ECO:0000313" key="7">
    <source>
        <dbReference type="EnsemblMetazoa" id="ENSAATROPP008560"/>
    </source>
</evidence>
<keyword evidence="4" id="KW-0964">Secreted</keyword>
<evidence type="ECO:0000259" key="6">
    <source>
        <dbReference type="Pfam" id="PF22651"/>
    </source>
</evidence>
<sequence>IPRFLPDEVIELCRRRPLPSVPPGIPEPIPENCIAECTLNVTRVLMNHRFRVEQARKVLLARTANDTAWKRTISNAIDKCYRIEVANSFYLQDLAQNIISTQCLPSSVRFLECTFAMTYRECPDEYWNDPNKSCFLLVKALNNCRFFFRGKVDALE</sequence>